<comment type="caution">
    <text evidence="4">The sequence shown here is derived from an EMBL/GenBank/DDBJ whole genome shotgun (WGS) entry which is preliminary data.</text>
</comment>
<evidence type="ECO:0000313" key="4">
    <source>
        <dbReference type="EMBL" id="GGA80744.1"/>
    </source>
</evidence>
<dbReference type="Gene3D" id="3.30.2400.10">
    <property type="entry name" value="Major capsid protein gp5"/>
    <property type="match status" value="1"/>
</dbReference>
<evidence type="ECO:0000256" key="1">
    <source>
        <dbReference type="ARBA" id="ARBA00004328"/>
    </source>
</evidence>
<feature type="region of interest" description="Disordered" evidence="2">
    <location>
        <begin position="67"/>
        <end position="89"/>
    </location>
</feature>
<feature type="compositionally biased region" description="Low complexity" evidence="2">
    <location>
        <begin position="71"/>
        <end position="82"/>
    </location>
</feature>
<name>A0A916S2F0_9BACT</name>
<organism evidence="4 5">
    <name type="scientific">Edaphobacter acidisoli</name>
    <dbReference type="NCBI Taxonomy" id="2040573"/>
    <lineage>
        <taxon>Bacteria</taxon>
        <taxon>Pseudomonadati</taxon>
        <taxon>Acidobacteriota</taxon>
        <taxon>Terriglobia</taxon>
        <taxon>Terriglobales</taxon>
        <taxon>Acidobacteriaceae</taxon>
        <taxon>Edaphobacter</taxon>
    </lineage>
</organism>
<dbReference type="AlphaFoldDB" id="A0A916S2F0"/>
<dbReference type="Pfam" id="PF05065">
    <property type="entry name" value="Phage_capsid"/>
    <property type="match status" value="1"/>
</dbReference>
<dbReference type="InterPro" id="IPR024455">
    <property type="entry name" value="Phage_capsid"/>
</dbReference>
<dbReference type="EMBL" id="BMJB01000006">
    <property type="protein sequence ID" value="GGA80744.1"/>
    <property type="molecule type" value="Genomic_DNA"/>
</dbReference>
<evidence type="ECO:0000256" key="2">
    <source>
        <dbReference type="SAM" id="MobiDB-lite"/>
    </source>
</evidence>
<sequence length="434" mass="46265">MNIMQLVQKKAEALKKARALSTLAESENRDLTDAESAEFDALMASIKSYSTNIDRAAGLLEAERTAPTVDASATGAAGASAGHNRGEDKPWRNFGEFLGAVKATTIRGGHVTDPRLQAALGASETSDADGGFLVPTEQSTEIIDRVWNEGQVSGRADRTPMRTSRLTIPGVNEDSRLPGFRYGGIAVYREAEAALYNSSKPNFKLIELINNKLIGLLYATEELLEDTDALSAWASKTFPKAMAFTLDDECINGLGSGQFLGILNSGALVIVAKDSGQAAATITTSNILNMHAASLASGRKNSVWFINQNIESQLYALTIPGDMGTAVALYVQPGMRGNNDGGYGTILGHPVIPIEQAATLGTVGDIILADMDQYLIGERSGIRADSSIHVQFLTGQTAFRWMMRNDGKPKQKAPVTPYKGSQALSSFVAVATRS</sequence>
<evidence type="ECO:0000259" key="3">
    <source>
        <dbReference type="Pfam" id="PF05065"/>
    </source>
</evidence>
<dbReference type="SUPFAM" id="SSF56563">
    <property type="entry name" value="Major capsid protein gp5"/>
    <property type="match status" value="1"/>
</dbReference>
<dbReference type="InterPro" id="IPR054612">
    <property type="entry name" value="Phage_capsid-like_C"/>
</dbReference>
<accession>A0A916S2F0</accession>
<feature type="domain" description="Phage capsid-like C-terminal" evidence="3">
    <location>
        <begin position="130"/>
        <end position="419"/>
    </location>
</feature>
<keyword evidence="5" id="KW-1185">Reference proteome</keyword>
<dbReference type="NCBIfam" id="TIGR01554">
    <property type="entry name" value="major_cap_HK97"/>
    <property type="match status" value="1"/>
</dbReference>
<evidence type="ECO:0000313" key="5">
    <source>
        <dbReference type="Proteomes" id="UP000648801"/>
    </source>
</evidence>
<gene>
    <name evidence="4" type="ORF">GCM10011507_34950</name>
</gene>
<protein>
    <submittedName>
        <fullName evidence="4">Phage capsid protein</fullName>
    </submittedName>
</protein>
<dbReference type="Proteomes" id="UP000648801">
    <property type="component" value="Unassembled WGS sequence"/>
</dbReference>
<comment type="subcellular location">
    <subcellularLocation>
        <location evidence="1">Virion</location>
    </subcellularLocation>
</comment>
<dbReference type="RefSeq" id="WP_188760836.1">
    <property type="nucleotide sequence ID" value="NZ_BMJB01000006.1"/>
</dbReference>
<proteinExistence type="predicted"/>
<reference evidence="4" key="1">
    <citation type="journal article" date="2014" name="Int. J. Syst. Evol. Microbiol.">
        <title>Complete genome sequence of Corynebacterium casei LMG S-19264T (=DSM 44701T), isolated from a smear-ripened cheese.</title>
        <authorList>
            <consortium name="US DOE Joint Genome Institute (JGI-PGF)"/>
            <person name="Walter F."/>
            <person name="Albersmeier A."/>
            <person name="Kalinowski J."/>
            <person name="Ruckert C."/>
        </authorList>
    </citation>
    <scope>NUCLEOTIDE SEQUENCE</scope>
    <source>
        <strain evidence="4">CGMCC 1.15447</strain>
    </source>
</reference>
<reference evidence="4" key="2">
    <citation type="submission" date="2020-09" db="EMBL/GenBank/DDBJ databases">
        <authorList>
            <person name="Sun Q."/>
            <person name="Zhou Y."/>
        </authorList>
    </citation>
    <scope>NUCLEOTIDE SEQUENCE</scope>
    <source>
        <strain evidence="4">CGMCC 1.15447</strain>
    </source>
</reference>